<feature type="compositionally biased region" description="Basic and acidic residues" evidence="8">
    <location>
        <begin position="47"/>
        <end position="62"/>
    </location>
</feature>
<dbReference type="GO" id="GO:0005737">
    <property type="term" value="C:cytoplasm"/>
    <property type="evidence" value="ECO:0007669"/>
    <property type="project" value="UniProtKB-ARBA"/>
</dbReference>
<dbReference type="SUPFAM" id="SSF54768">
    <property type="entry name" value="dsRNA-binding domain-like"/>
    <property type="match status" value="1"/>
</dbReference>
<dbReference type="GO" id="GO:0005840">
    <property type="term" value="C:ribosome"/>
    <property type="evidence" value="ECO:0007669"/>
    <property type="project" value="UniProtKB-KW"/>
</dbReference>
<dbReference type="Pfam" id="PF03719">
    <property type="entry name" value="Ribosomal_S5_C"/>
    <property type="match status" value="1"/>
</dbReference>
<accession>A0A2H0RMA3</accession>
<dbReference type="SUPFAM" id="SSF54211">
    <property type="entry name" value="Ribosomal protein S5 domain 2-like"/>
    <property type="match status" value="1"/>
</dbReference>
<dbReference type="GO" id="GO:1990904">
    <property type="term" value="C:ribonucleoprotein complex"/>
    <property type="evidence" value="ECO:0007669"/>
    <property type="project" value="UniProtKB-UniRule"/>
</dbReference>
<dbReference type="PANTHER" id="PTHR48277:SF1">
    <property type="entry name" value="MITOCHONDRIAL RIBOSOMAL PROTEIN S5"/>
    <property type="match status" value="1"/>
</dbReference>
<comment type="similarity">
    <text evidence="1 7">Belongs to the universal ribosomal protein uS5 family.</text>
</comment>
<evidence type="ECO:0000313" key="11">
    <source>
        <dbReference type="Proteomes" id="UP000230084"/>
    </source>
</evidence>
<dbReference type="InterPro" id="IPR013810">
    <property type="entry name" value="Ribosomal_uS5_N"/>
</dbReference>
<feature type="region of interest" description="Disordered" evidence="8">
    <location>
        <begin position="1"/>
        <end position="62"/>
    </location>
</feature>
<dbReference type="PROSITE" id="PS50881">
    <property type="entry name" value="S5_DSRBD"/>
    <property type="match status" value="1"/>
</dbReference>
<dbReference type="EMBL" id="PCYM01000005">
    <property type="protein sequence ID" value="PIR47566.1"/>
    <property type="molecule type" value="Genomic_DNA"/>
</dbReference>
<evidence type="ECO:0000256" key="3">
    <source>
        <dbReference type="ARBA" id="ARBA00023274"/>
    </source>
</evidence>
<feature type="compositionally biased region" description="Low complexity" evidence="8">
    <location>
        <begin position="10"/>
        <end position="25"/>
    </location>
</feature>
<feature type="compositionally biased region" description="Basic and acidic residues" evidence="8">
    <location>
        <begin position="206"/>
        <end position="233"/>
    </location>
</feature>
<feature type="domain" description="S5 DRBM" evidence="9">
    <location>
        <begin position="63"/>
        <end position="126"/>
    </location>
</feature>
<keyword evidence="2 6" id="KW-0689">Ribosomal protein</keyword>
<dbReference type="GO" id="GO:0003723">
    <property type="term" value="F:RNA binding"/>
    <property type="evidence" value="ECO:0007669"/>
    <property type="project" value="InterPro"/>
</dbReference>
<dbReference type="PROSITE" id="PS00585">
    <property type="entry name" value="RIBOSOMAL_S5"/>
    <property type="match status" value="1"/>
</dbReference>
<evidence type="ECO:0000313" key="10">
    <source>
        <dbReference type="EMBL" id="PIR47566.1"/>
    </source>
</evidence>
<evidence type="ECO:0000256" key="2">
    <source>
        <dbReference type="ARBA" id="ARBA00022980"/>
    </source>
</evidence>
<proteinExistence type="inferred from homology"/>
<dbReference type="InterPro" id="IPR000851">
    <property type="entry name" value="Ribosomal_uS5"/>
</dbReference>
<name>A0A2H0RMA3_9BACT</name>
<dbReference type="FunFam" id="3.30.230.10:FF:000002">
    <property type="entry name" value="30S ribosomal protein S5"/>
    <property type="match status" value="1"/>
</dbReference>
<feature type="region of interest" description="Disordered" evidence="8">
    <location>
        <begin position="206"/>
        <end position="243"/>
    </location>
</feature>
<sequence length="243" mass="26181">MAEEKKTTQPEVAAEPVVAPVAAVEKTPVKTDASARRRPPQGGRGAGGDRRPRRQQEREPREWEQRILDLARVTRVTKGGKRMRFRAALVIGDKKGRVGFGVAKGPDVQVAIQKAFHQAKRNVITLPLVHGSFPHRVEGKFAAAEIILAPAPKGTGLKSGGAPRLIMELGGVSDCVTKILRGSNPANLAKATFDAIQHMIIPEGVKTDTDQAAAERKAKREDSAKKVVKVEKKAPRKVAPKAA</sequence>
<dbReference type="Proteomes" id="UP000230084">
    <property type="component" value="Unassembled WGS sequence"/>
</dbReference>
<dbReference type="Pfam" id="PF00333">
    <property type="entry name" value="Ribosomal_S5"/>
    <property type="match status" value="1"/>
</dbReference>
<reference evidence="10 11" key="1">
    <citation type="submission" date="2017-09" db="EMBL/GenBank/DDBJ databases">
        <title>Depth-based differentiation of microbial function through sediment-hosted aquifers and enrichment of novel symbionts in the deep terrestrial subsurface.</title>
        <authorList>
            <person name="Probst A.J."/>
            <person name="Ladd B."/>
            <person name="Jarett J.K."/>
            <person name="Geller-Mcgrath D.E."/>
            <person name="Sieber C.M."/>
            <person name="Emerson J.B."/>
            <person name="Anantharaman K."/>
            <person name="Thomas B.C."/>
            <person name="Malmstrom R."/>
            <person name="Stieglmeier M."/>
            <person name="Klingl A."/>
            <person name="Woyke T."/>
            <person name="Ryan C.M."/>
            <person name="Banfield J.F."/>
        </authorList>
    </citation>
    <scope>NUCLEOTIDE SEQUENCE [LARGE SCALE GENOMIC DNA]</scope>
    <source>
        <strain evidence="10">CG10_big_fil_rev_8_21_14_0_10_50_16</strain>
    </source>
</reference>
<evidence type="ECO:0000256" key="8">
    <source>
        <dbReference type="SAM" id="MobiDB-lite"/>
    </source>
</evidence>
<organism evidence="10 11">
    <name type="scientific">Candidatus Uhrbacteria bacterium CG10_big_fil_rev_8_21_14_0_10_50_16</name>
    <dbReference type="NCBI Taxonomy" id="1975039"/>
    <lineage>
        <taxon>Bacteria</taxon>
        <taxon>Candidatus Uhriibacteriota</taxon>
    </lineage>
</organism>
<dbReference type="InterPro" id="IPR014721">
    <property type="entry name" value="Ribsml_uS5_D2-typ_fold_subgr"/>
</dbReference>
<protein>
    <recommendedName>
        <fullName evidence="4">Small ribosomal subunit protein uS5</fullName>
    </recommendedName>
    <alternativeName>
        <fullName evidence="5">30S ribosomal protein S5</fullName>
    </alternativeName>
</protein>
<dbReference type="InterPro" id="IPR005324">
    <property type="entry name" value="Ribosomal_uS5_C"/>
</dbReference>
<evidence type="ECO:0000256" key="5">
    <source>
        <dbReference type="ARBA" id="ARBA00035519"/>
    </source>
</evidence>
<dbReference type="InterPro" id="IPR020568">
    <property type="entry name" value="Ribosomal_Su5_D2-typ_SF"/>
</dbReference>
<evidence type="ECO:0000259" key="9">
    <source>
        <dbReference type="PROSITE" id="PS50881"/>
    </source>
</evidence>
<dbReference type="GO" id="GO:0006412">
    <property type="term" value="P:translation"/>
    <property type="evidence" value="ECO:0007669"/>
    <property type="project" value="InterPro"/>
</dbReference>
<gene>
    <name evidence="10" type="ORF">COV06_02680</name>
</gene>
<dbReference type="Gene3D" id="3.30.230.10">
    <property type="match status" value="1"/>
</dbReference>
<keyword evidence="3 6" id="KW-0687">Ribonucleoprotein</keyword>
<evidence type="ECO:0000256" key="7">
    <source>
        <dbReference type="RuleBase" id="RU003823"/>
    </source>
</evidence>
<dbReference type="PANTHER" id="PTHR48277">
    <property type="entry name" value="MITOCHONDRIAL RIBOSOMAL PROTEIN S5"/>
    <property type="match status" value="1"/>
</dbReference>
<dbReference type="AlphaFoldDB" id="A0A2H0RMA3"/>
<dbReference type="GO" id="GO:0003735">
    <property type="term" value="F:structural constituent of ribosome"/>
    <property type="evidence" value="ECO:0007669"/>
    <property type="project" value="UniProtKB-UniRule"/>
</dbReference>
<evidence type="ECO:0000256" key="6">
    <source>
        <dbReference type="PROSITE-ProRule" id="PRU00268"/>
    </source>
</evidence>
<dbReference type="InterPro" id="IPR018192">
    <property type="entry name" value="Ribosomal_uS5_N_CS"/>
</dbReference>
<comment type="caution">
    <text evidence="10">The sequence shown here is derived from an EMBL/GenBank/DDBJ whole genome shotgun (WGS) entry which is preliminary data.</text>
</comment>
<evidence type="ECO:0000256" key="1">
    <source>
        <dbReference type="ARBA" id="ARBA00008945"/>
    </source>
</evidence>
<dbReference type="Gene3D" id="3.30.160.20">
    <property type="match status" value="1"/>
</dbReference>
<feature type="compositionally biased region" description="Basic residues" evidence="8">
    <location>
        <begin position="234"/>
        <end position="243"/>
    </location>
</feature>
<evidence type="ECO:0000256" key="4">
    <source>
        <dbReference type="ARBA" id="ARBA00035255"/>
    </source>
</evidence>